<feature type="region of interest" description="Disordered" evidence="1">
    <location>
        <begin position="130"/>
        <end position="171"/>
    </location>
</feature>
<gene>
    <name evidence="2" type="primary">RvY_13266-1</name>
    <name evidence="2" type="synonym">RvY_13266.1</name>
    <name evidence="2" type="ORF">RvY_13266</name>
</gene>
<dbReference type="AlphaFoldDB" id="A0A1D1VVV1"/>
<feature type="region of interest" description="Disordered" evidence="1">
    <location>
        <begin position="73"/>
        <end position="114"/>
    </location>
</feature>
<feature type="compositionally biased region" description="Low complexity" evidence="1">
    <location>
        <begin position="96"/>
        <end position="114"/>
    </location>
</feature>
<name>A0A1D1VVV1_RAMVA</name>
<keyword evidence="3" id="KW-1185">Reference proteome</keyword>
<evidence type="ECO:0000313" key="3">
    <source>
        <dbReference type="Proteomes" id="UP000186922"/>
    </source>
</evidence>
<comment type="caution">
    <text evidence="2">The sequence shown here is derived from an EMBL/GenBank/DDBJ whole genome shotgun (WGS) entry which is preliminary data.</text>
</comment>
<dbReference type="Proteomes" id="UP000186922">
    <property type="component" value="Unassembled WGS sequence"/>
</dbReference>
<dbReference type="EMBL" id="BDGG01000008">
    <property type="protein sequence ID" value="GAV02739.1"/>
    <property type="molecule type" value="Genomic_DNA"/>
</dbReference>
<accession>A0A1D1VVV1</accession>
<organism evidence="2 3">
    <name type="scientific">Ramazzottius varieornatus</name>
    <name type="common">Water bear</name>
    <name type="synonym">Tardigrade</name>
    <dbReference type="NCBI Taxonomy" id="947166"/>
    <lineage>
        <taxon>Eukaryota</taxon>
        <taxon>Metazoa</taxon>
        <taxon>Ecdysozoa</taxon>
        <taxon>Tardigrada</taxon>
        <taxon>Eutardigrada</taxon>
        <taxon>Parachela</taxon>
        <taxon>Hypsibioidea</taxon>
        <taxon>Ramazzottiidae</taxon>
        <taxon>Ramazzottius</taxon>
    </lineage>
</organism>
<feature type="compositionally biased region" description="Low complexity" evidence="1">
    <location>
        <begin position="73"/>
        <end position="87"/>
    </location>
</feature>
<proteinExistence type="predicted"/>
<evidence type="ECO:0000256" key="1">
    <source>
        <dbReference type="SAM" id="MobiDB-lite"/>
    </source>
</evidence>
<reference evidence="2 3" key="1">
    <citation type="journal article" date="2016" name="Nat. Commun.">
        <title>Extremotolerant tardigrade genome and improved radiotolerance of human cultured cells by tardigrade-unique protein.</title>
        <authorList>
            <person name="Hashimoto T."/>
            <person name="Horikawa D.D."/>
            <person name="Saito Y."/>
            <person name="Kuwahara H."/>
            <person name="Kozuka-Hata H."/>
            <person name="Shin-I T."/>
            <person name="Minakuchi Y."/>
            <person name="Ohishi K."/>
            <person name="Motoyama A."/>
            <person name="Aizu T."/>
            <person name="Enomoto A."/>
            <person name="Kondo K."/>
            <person name="Tanaka S."/>
            <person name="Hara Y."/>
            <person name="Koshikawa S."/>
            <person name="Sagara H."/>
            <person name="Miura T."/>
            <person name="Yokobori S."/>
            <person name="Miyagawa K."/>
            <person name="Suzuki Y."/>
            <person name="Kubo T."/>
            <person name="Oyama M."/>
            <person name="Kohara Y."/>
            <person name="Fujiyama A."/>
            <person name="Arakawa K."/>
            <person name="Katayama T."/>
            <person name="Toyoda A."/>
            <person name="Kunieda T."/>
        </authorList>
    </citation>
    <scope>NUCLEOTIDE SEQUENCE [LARGE SCALE GENOMIC DNA]</scope>
    <source>
        <strain evidence="2 3">YOKOZUNA-1</strain>
    </source>
</reference>
<protein>
    <submittedName>
        <fullName evidence="2">Uncharacterized protein</fullName>
    </submittedName>
</protein>
<feature type="compositionally biased region" description="Low complexity" evidence="1">
    <location>
        <begin position="130"/>
        <end position="146"/>
    </location>
</feature>
<evidence type="ECO:0000313" key="2">
    <source>
        <dbReference type="EMBL" id="GAV02739.1"/>
    </source>
</evidence>
<sequence>MKDDAEVGQLAEVPPYGPRRGYGYQPGGANLLLFSHLYQQAAIAELISTAGYASFPDSVIPHITKPPRVRVPITTPTVEATTTAGTNETEDEADAETATNSTEASATEVDNSGTTNAPAALAYATIAPAAPPTTARTPAPITATAAAPPPPPSATTAPAPTQALPPPTAPQSTPLLKPQFFCCDKPKRDFDGDLLAALQEAVPASTPSSELPSKAGLSQTCNIVKRGKSRPGSCVDVVKIQEQCDGMIMSKTSTCGVNMVCCGFLQPPQLLK</sequence>